<organism evidence="2 3">
    <name type="scientific">Paramecium sonneborni</name>
    <dbReference type="NCBI Taxonomy" id="65129"/>
    <lineage>
        <taxon>Eukaryota</taxon>
        <taxon>Sar</taxon>
        <taxon>Alveolata</taxon>
        <taxon>Ciliophora</taxon>
        <taxon>Intramacronucleata</taxon>
        <taxon>Oligohymenophorea</taxon>
        <taxon>Peniculida</taxon>
        <taxon>Parameciidae</taxon>
        <taxon>Paramecium</taxon>
    </lineage>
</organism>
<dbReference type="EMBL" id="CAJJDN010000036">
    <property type="protein sequence ID" value="CAD8077208.1"/>
    <property type="molecule type" value="Genomic_DNA"/>
</dbReference>
<dbReference type="AlphaFoldDB" id="A0A8S1M9D6"/>
<reference evidence="2" key="1">
    <citation type="submission" date="2021-01" db="EMBL/GenBank/DDBJ databases">
        <authorList>
            <consortium name="Genoscope - CEA"/>
            <person name="William W."/>
        </authorList>
    </citation>
    <scope>NUCLEOTIDE SEQUENCE</scope>
</reference>
<feature type="transmembrane region" description="Helical" evidence="1">
    <location>
        <begin position="12"/>
        <end position="31"/>
    </location>
</feature>
<keyword evidence="1" id="KW-0472">Membrane</keyword>
<keyword evidence="3" id="KW-1185">Reference proteome</keyword>
<dbReference type="Proteomes" id="UP000692954">
    <property type="component" value="Unassembled WGS sequence"/>
</dbReference>
<keyword evidence="1" id="KW-1133">Transmembrane helix</keyword>
<sequence length="101" mass="12292">MLINQILVKFKFKLKWISVFLVLFFLYFKVIQIQLLQFTLREIQNFKFITRLVMQSCNAIRSYSLKLRLLHLQQGLHLKFLAFIILLQNYFTISKPLTFKF</sequence>
<evidence type="ECO:0008006" key="4">
    <source>
        <dbReference type="Google" id="ProtNLM"/>
    </source>
</evidence>
<keyword evidence="1" id="KW-0812">Transmembrane</keyword>
<evidence type="ECO:0000313" key="3">
    <source>
        <dbReference type="Proteomes" id="UP000692954"/>
    </source>
</evidence>
<evidence type="ECO:0000256" key="1">
    <source>
        <dbReference type="SAM" id="Phobius"/>
    </source>
</evidence>
<name>A0A8S1M9D6_9CILI</name>
<evidence type="ECO:0000313" key="2">
    <source>
        <dbReference type="EMBL" id="CAD8077208.1"/>
    </source>
</evidence>
<accession>A0A8S1M9D6</accession>
<proteinExistence type="predicted"/>
<gene>
    <name evidence="2" type="ORF">PSON_ATCC_30995.1.T0360010</name>
</gene>
<comment type="caution">
    <text evidence="2">The sequence shown here is derived from an EMBL/GenBank/DDBJ whole genome shotgun (WGS) entry which is preliminary data.</text>
</comment>
<protein>
    <recommendedName>
        <fullName evidence="4">Transmembrane protein</fullName>
    </recommendedName>
</protein>